<feature type="transmembrane region" description="Helical" evidence="1">
    <location>
        <begin position="113"/>
        <end position="135"/>
    </location>
</feature>
<keyword evidence="1" id="KW-1133">Transmembrane helix</keyword>
<sequence>MRTASFCRKRIVRLFSSTVCSYLKEQVRHFKTMESPPLTEQDPLNNKAEQKQAGNMELTRQNSSMARVRVIALREHYQTPAIGTSLIIYLILNTIMFFVGVTTTKDCPIKPIIPIYLAVAGGLGIITKLLPIINLKWLKMAIIDRIAYALFIVEFIWMILGSVWIYSIYEPPYTPMTDQPHCNKTAYLLSFWLLTLNYIFLLLIITIPCFIFCCFCICACCCSPNEDN</sequence>
<feature type="transmembrane region" description="Helical" evidence="1">
    <location>
        <begin position="147"/>
        <end position="169"/>
    </location>
</feature>
<evidence type="ECO:0000313" key="2">
    <source>
        <dbReference type="EMBL" id="KAK4879899.1"/>
    </source>
</evidence>
<dbReference type="PANTHER" id="PTHR33444:SF2">
    <property type="entry name" value="MARVEL DOMAIN-CONTAINING PROTEIN"/>
    <property type="match status" value="1"/>
</dbReference>
<name>A0AAN7SH40_9COLE</name>
<dbReference type="InterPro" id="IPR040350">
    <property type="entry name" value="TMEM272"/>
</dbReference>
<gene>
    <name evidence="2" type="ORF">RN001_008045</name>
</gene>
<comment type="caution">
    <text evidence="2">The sequence shown here is derived from an EMBL/GenBank/DDBJ whole genome shotgun (WGS) entry which is preliminary data.</text>
</comment>
<dbReference type="PANTHER" id="PTHR33444">
    <property type="entry name" value="SI:DKEY-19B23.12-RELATED"/>
    <property type="match status" value="1"/>
</dbReference>
<feature type="transmembrane region" description="Helical" evidence="1">
    <location>
        <begin position="189"/>
        <end position="222"/>
    </location>
</feature>
<evidence type="ECO:0000256" key="1">
    <source>
        <dbReference type="SAM" id="Phobius"/>
    </source>
</evidence>
<organism evidence="2 3">
    <name type="scientific">Aquatica leii</name>
    <dbReference type="NCBI Taxonomy" id="1421715"/>
    <lineage>
        <taxon>Eukaryota</taxon>
        <taxon>Metazoa</taxon>
        <taxon>Ecdysozoa</taxon>
        <taxon>Arthropoda</taxon>
        <taxon>Hexapoda</taxon>
        <taxon>Insecta</taxon>
        <taxon>Pterygota</taxon>
        <taxon>Neoptera</taxon>
        <taxon>Endopterygota</taxon>
        <taxon>Coleoptera</taxon>
        <taxon>Polyphaga</taxon>
        <taxon>Elateriformia</taxon>
        <taxon>Elateroidea</taxon>
        <taxon>Lampyridae</taxon>
        <taxon>Luciolinae</taxon>
        <taxon>Aquatica</taxon>
    </lineage>
</organism>
<dbReference type="AlphaFoldDB" id="A0AAN7SH40"/>
<proteinExistence type="predicted"/>
<keyword evidence="3" id="KW-1185">Reference proteome</keyword>
<accession>A0AAN7SH40</accession>
<protein>
    <submittedName>
        <fullName evidence="2">Uncharacterized protein</fullName>
    </submittedName>
</protein>
<keyword evidence="1" id="KW-0472">Membrane</keyword>
<evidence type="ECO:0000313" key="3">
    <source>
        <dbReference type="Proteomes" id="UP001353858"/>
    </source>
</evidence>
<keyword evidence="1" id="KW-0812">Transmembrane</keyword>
<dbReference type="Proteomes" id="UP001353858">
    <property type="component" value="Unassembled WGS sequence"/>
</dbReference>
<feature type="transmembrane region" description="Helical" evidence="1">
    <location>
        <begin position="81"/>
        <end position="101"/>
    </location>
</feature>
<reference evidence="3" key="1">
    <citation type="submission" date="2023-01" db="EMBL/GenBank/DDBJ databases">
        <title>Key to firefly adult light organ development and bioluminescence: homeobox transcription factors regulate luciferase expression and transportation to peroxisome.</title>
        <authorList>
            <person name="Fu X."/>
        </authorList>
    </citation>
    <scope>NUCLEOTIDE SEQUENCE [LARGE SCALE GENOMIC DNA]</scope>
</reference>
<dbReference type="EMBL" id="JARPUR010000003">
    <property type="protein sequence ID" value="KAK4879899.1"/>
    <property type="molecule type" value="Genomic_DNA"/>
</dbReference>